<proteinExistence type="inferred from homology"/>
<evidence type="ECO:0000313" key="8">
    <source>
        <dbReference type="Proteomes" id="UP000886857"/>
    </source>
</evidence>
<comment type="similarity">
    <text evidence="2 6">Belongs to the 4-toluene sulfonate uptake permease (TSUP) (TC 2.A.102) family.</text>
</comment>
<evidence type="ECO:0000256" key="4">
    <source>
        <dbReference type="ARBA" id="ARBA00022989"/>
    </source>
</evidence>
<reference evidence="7" key="2">
    <citation type="journal article" date="2021" name="PeerJ">
        <title>Extensive microbial diversity within the chicken gut microbiome revealed by metagenomics and culture.</title>
        <authorList>
            <person name="Gilroy R."/>
            <person name="Ravi A."/>
            <person name="Getino M."/>
            <person name="Pursley I."/>
            <person name="Horton D.L."/>
            <person name="Alikhan N.F."/>
            <person name="Baker D."/>
            <person name="Gharbi K."/>
            <person name="Hall N."/>
            <person name="Watson M."/>
            <person name="Adriaenssens E.M."/>
            <person name="Foster-Nyarko E."/>
            <person name="Jarju S."/>
            <person name="Secka A."/>
            <person name="Antonio M."/>
            <person name="Oren A."/>
            <person name="Chaudhuri R.R."/>
            <person name="La Ragione R."/>
            <person name="Hildebrand F."/>
            <person name="Pallen M.J."/>
        </authorList>
    </citation>
    <scope>NUCLEOTIDE SEQUENCE</scope>
    <source>
        <strain evidence="7">10406</strain>
    </source>
</reference>
<keyword evidence="4 6" id="KW-1133">Transmembrane helix</keyword>
<reference evidence="7" key="1">
    <citation type="submission" date="2020-10" db="EMBL/GenBank/DDBJ databases">
        <authorList>
            <person name="Gilroy R."/>
        </authorList>
    </citation>
    <scope>NUCLEOTIDE SEQUENCE</scope>
    <source>
        <strain evidence="7">10406</strain>
    </source>
</reference>
<dbReference type="InterPro" id="IPR002781">
    <property type="entry name" value="TM_pro_TauE-like"/>
</dbReference>
<comment type="subcellular location">
    <subcellularLocation>
        <location evidence="6">Cell membrane</location>
        <topology evidence="6">Multi-pass membrane protein</topology>
    </subcellularLocation>
    <subcellularLocation>
        <location evidence="1">Membrane</location>
        <topology evidence="1">Multi-pass membrane protein</topology>
    </subcellularLocation>
</comment>
<comment type="caution">
    <text evidence="7">The sequence shown here is derived from an EMBL/GenBank/DDBJ whole genome shotgun (WGS) entry which is preliminary data.</text>
</comment>
<dbReference type="GO" id="GO:0005886">
    <property type="term" value="C:plasma membrane"/>
    <property type="evidence" value="ECO:0007669"/>
    <property type="project" value="UniProtKB-SubCell"/>
</dbReference>
<evidence type="ECO:0000256" key="1">
    <source>
        <dbReference type="ARBA" id="ARBA00004141"/>
    </source>
</evidence>
<dbReference type="InterPro" id="IPR051598">
    <property type="entry name" value="TSUP/Inactive_protease-like"/>
</dbReference>
<feature type="transmembrane region" description="Helical" evidence="6">
    <location>
        <begin position="31"/>
        <end position="57"/>
    </location>
</feature>
<sequence>MESIAAFCEGKTTLARYSAKPVSPGRAAVSALLGLLVGAVNGLLGAGGGMLAVPLLTGAEGLPAKKAHATAIALILPLSAVSTLVYALTGGGSYAAEMPAAAGVFAGGIVGALLLSKAPAALLTELFYGVMMFAGIKMLFGA</sequence>
<dbReference type="Proteomes" id="UP000886857">
    <property type="component" value="Unassembled WGS sequence"/>
</dbReference>
<dbReference type="EMBL" id="DVOE01000094">
    <property type="protein sequence ID" value="HIU99444.1"/>
    <property type="molecule type" value="Genomic_DNA"/>
</dbReference>
<name>A0A9D1NAI4_9FIRM</name>
<evidence type="ECO:0000256" key="2">
    <source>
        <dbReference type="ARBA" id="ARBA00009142"/>
    </source>
</evidence>
<gene>
    <name evidence="7" type="ORF">IAC73_06345</name>
</gene>
<keyword evidence="3 6" id="KW-0812">Transmembrane</keyword>
<keyword evidence="5 6" id="KW-0472">Membrane</keyword>
<accession>A0A9D1NAI4</accession>
<dbReference type="Pfam" id="PF01925">
    <property type="entry name" value="TauE"/>
    <property type="match status" value="1"/>
</dbReference>
<dbReference type="PANTHER" id="PTHR43701:SF2">
    <property type="entry name" value="MEMBRANE TRANSPORTER PROTEIN YJNA-RELATED"/>
    <property type="match status" value="1"/>
</dbReference>
<organism evidence="7 8">
    <name type="scientific">Candidatus Limadaptatus stercoripullorum</name>
    <dbReference type="NCBI Taxonomy" id="2840846"/>
    <lineage>
        <taxon>Bacteria</taxon>
        <taxon>Bacillati</taxon>
        <taxon>Bacillota</taxon>
        <taxon>Clostridia</taxon>
        <taxon>Eubacteriales</taxon>
        <taxon>Candidatus Limadaptatus</taxon>
    </lineage>
</organism>
<evidence type="ECO:0000256" key="5">
    <source>
        <dbReference type="ARBA" id="ARBA00023136"/>
    </source>
</evidence>
<dbReference type="AlphaFoldDB" id="A0A9D1NAI4"/>
<protein>
    <recommendedName>
        <fullName evidence="6">Probable membrane transporter protein</fullName>
    </recommendedName>
</protein>
<dbReference type="PANTHER" id="PTHR43701">
    <property type="entry name" value="MEMBRANE TRANSPORTER PROTEIN MJ0441-RELATED"/>
    <property type="match status" value="1"/>
</dbReference>
<keyword evidence="6" id="KW-1003">Cell membrane</keyword>
<evidence type="ECO:0000313" key="7">
    <source>
        <dbReference type="EMBL" id="HIU99444.1"/>
    </source>
</evidence>
<evidence type="ECO:0000256" key="6">
    <source>
        <dbReference type="RuleBase" id="RU363041"/>
    </source>
</evidence>
<feature type="transmembrane region" description="Helical" evidence="6">
    <location>
        <begin position="94"/>
        <end position="115"/>
    </location>
</feature>
<evidence type="ECO:0000256" key="3">
    <source>
        <dbReference type="ARBA" id="ARBA00022692"/>
    </source>
</evidence>
<feature type="transmembrane region" description="Helical" evidence="6">
    <location>
        <begin position="69"/>
        <end position="88"/>
    </location>
</feature>